<name>A0A222G8X6_9GAMM</name>
<gene>
    <name evidence="1" type="ORF">B5D82_11530</name>
</gene>
<evidence type="ECO:0000313" key="1">
    <source>
        <dbReference type="EMBL" id="ASP48339.1"/>
    </source>
</evidence>
<protein>
    <recommendedName>
        <fullName evidence="3">STAS/SEC14 domain-containing protein</fullName>
    </recommendedName>
</protein>
<dbReference type="OrthoDB" id="1443546at2"/>
<dbReference type="Proteomes" id="UP000202259">
    <property type="component" value="Chromosome"/>
</dbReference>
<dbReference type="KEGG" id="cber:B5D82_11530"/>
<evidence type="ECO:0000313" key="2">
    <source>
        <dbReference type="Proteomes" id="UP000202259"/>
    </source>
</evidence>
<reference evidence="1 2" key="1">
    <citation type="submission" date="2017-08" db="EMBL/GenBank/DDBJ databases">
        <title>Complete genome of Colwellia sp. NB097-1, a psychrophile bacterium ioslated from Bering Sea.</title>
        <authorList>
            <person name="Chen X."/>
        </authorList>
    </citation>
    <scope>NUCLEOTIDE SEQUENCE [LARGE SCALE GENOMIC DNA]</scope>
    <source>
        <strain evidence="1 2">NB097-1</strain>
    </source>
</reference>
<dbReference type="AlphaFoldDB" id="A0A222G8X6"/>
<dbReference type="RefSeq" id="WP_081151679.1">
    <property type="nucleotide sequence ID" value="NZ_CP020465.1"/>
</dbReference>
<evidence type="ECO:0008006" key="3">
    <source>
        <dbReference type="Google" id="ProtNLM"/>
    </source>
</evidence>
<proteinExistence type="predicted"/>
<organism evidence="1 2">
    <name type="scientific">Cognaticolwellia beringensis</name>
    <dbReference type="NCBI Taxonomy" id="1967665"/>
    <lineage>
        <taxon>Bacteria</taxon>
        <taxon>Pseudomonadati</taxon>
        <taxon>Pseudomonadota</taxon>
        <taxon>Gammaproteobacteria</taxon>
        <taxon>Alteromonadales</taxon>
        <taxon>Colwelliaceae</taxon>
        <taxon>Cognaticolwellia</taxon>
    </lineage>
</organism>
<sequence>MKHRLSFGYFTLLAENIVEVTIDEGIELSLEMIEECDVFFKAHIFGNFGMLINRINEYTYSYEAKLTVGSYEGLKAIAFVYYSDKSKVVIEELKLTRAYDKWNSCSFSGLELEWQQAFQWLKHELIGKAQSESQV</sequence>
<keyword evidence="2" id="KW-1185">Reference proteome</keyword>
<accession>A0A222G8X6</accession>
<dbReference type="EMBL" id="CP020465">
    <property type="protein sequence ID" value="ASP48339.1"/>
    <property type="molecule type" value="Genomic_DNA"/>
</dbReference>